<keyword evidence="2" id="KW-1185">Reference proteome</keyword>
<organism evidence="1 2">
    <name type="scientific">Pyronema omphalodes (strain CBS 100304)</name>
    <name type="common">Pyronema confluens</name>
    <dbReference type="NCBI Taxonomy" id="1076935"/>
    <lineage>
        <taxon>Eukaryota</taxon>
        <taxon>Fungi</taxon>
        <taxon>Dikarya</taxon>
        <taxon>Ascomycota</taxon>
        <taxon>Pezizomycotina</taxon>
        <taxon>Pezizomycetes</taxon>
        <taxon>Pezizales</taxon>
        <taxon>Pyronemataceae</taxon>
        <taxon>Pyronema</taxon>
    </lineage>
</organism>
<proteinExistence type="predicted"/>
<sequence length="20" mass="2520">MEATSEILYDYELFRELRLK</sequence>
<gene>
    <name evidence="1" type="ORF">PCON_14136</name>
</gene>
<evidence type="ECO:0000313" key="2">
    <source>
        <dbReference type="Proteomes" id="UP000018144"/>
    </source>
</evidence>
<evidence type="ECO:0000313" key="1">
    <source>
        <dbReference type="EMBL" id="CCX33105.1"/>
    </source>
</evidence>
<dbReference type="AlphaFoldDB" id="U4LTT8"/>
<protein>
    <submittedName>
        <fullName evidence="1">Uncharacterized protein</fullName>
    </submittedName>
</protein>
<reference evidence="1 2" key="1">
    <citation type="journal article" date="2013" name="PLoS Genet.">
        <title>The genome and development-dependent transcriptomes of Pyronema confluens: a window into fungal evolution.</title>
        <authorList>
            <person name="Traeger S."/>
            <person name="Altegoer F."/>
            <person name="Freitag M."/>
            <person name="Gabaldon T."/>
            <person name="Kempken F."/>
            <person name="Kumar A."/>
            <person name="Marcet-Houben M."/>
            <person name="Poggeler S."/>
            <person name="Stajich J.E."/>
            <person name="Nowrousian M."/>
        </authorList>
    </citation>
    <scope>NUCLEOTIDE SEQUENCE [LARGE SCALE GENOMIC DNA]</scope>
    <source>
        <strain evidence="2">CBS 100304</strain>
        <tissue evidence="1">Vegetative mycelium</tissue>
    </source>
</reference>
<dbReference type="Proteomes" id="UP000018144">
    <property type="component" value="Unassembled WGS sequence"/>
</dbReference>
<name>U4LTT8_PYROM</name>
<accession>U4LTT8</accession>
<dbReference type="EMBL" id="HF936006">
    <property type="protein sequence ID" value="CCX33105.1"/>
    <property type="molecule type" value="Genomic_DNA"/>
</dbReference>